<protein>
    <recommendedName>
        <fullName evidence="2">RNA helicase</fullName>
        <ecNumber evidence="2">3.6.4.13</ecNumber>
    </recommendedName>
</protein>
<dbReference type="PROSITE" id="PS51194">
    <property type="entry name" value="HELICASE_CTER"/>
    <property type="match status" value="1"/>
</dbReference>
<reference evidence="10 11" key="1">
    <citation type="journal article" date="2006" name="Proc. Natl. Acad. Sci. U.S.A.">
        <title>Complete nucleotide sequence of the chlorarachniophyte nucleomorph: nature's smallest nucleus.</title>
        <authorList>
            <person name="Gilson P.R."/>
            <person name="Su V."/>
            <person name="Slamovits C.H."/>
            <person name="Reith M.E."/>
            <person name="Keeling P.J."/>
            <person name="McFadden G.I."/>
        </authorList>
    </citation>
    <scope>NUCLEOTIDE SEQUENCE [LARGE SCALE GENOMIC DNA]</scope>
    <source>
        <strain evidence="11">CCMP621</strain>
    </source>
</reference>
<evidence type="ECO:0000259" key="9">
    <source>
        <dbReference type="PROSITE" id="PS51194"/>
    </source>
</evidence>
<dbReference type="CDD" id="cd17917">
    <property type="entry name" value="DEXHc_RHA-like"/>
    <property type="match status" value="1"/>
</dbReference>
<dbReference type="Pfam" id="PF04408">
    <property type="entry name" value="WHD_HA2"/>
    <property type="match status" value="1"/>
</dbReference>
<keyword evidence="10" id="KW-0542">Nucleomorph</keyword>
<evidence type="ECO:0000313" key="11">
    <source>
        <dbReference type="Proteomes" id="UP000243425"/>
    </source>
</evidence>
<dbReference type="SMART" id="SM00847">
    <property type="entry name" value="HA2"/>
    <property type="match status" value="1"/>
</dbReference>
<evidence type="ECO:0000313" key="10">
    <source>
        <dbReference type="EMBL" id="ABA27165.1"/>
    </source>
</evidence>
<feature type="transmembrane region" description="Helical" evidence="7">
    <location>
        <begin position="457"/>
        <end position="477"/>
    </location>
</feature>
<evidence type="ECO:0000256" key="2">
    <source>
        <dbReference type="ARBA" id="ARBA00012552"/>
    </source>
</evidence>
<dbReference type="Pfam" id="PF00270">
    <property type="entry name" value="DEAD"/>
    <property type="match status" value="1"/>
</dbReference>
<proteinExistence type="inferred from homology"/>
<dbReference type="Pfam" id="PF07717">
    <property type="entry name" value="OB_NTP_bind"/>
    <property type="match status" value="1"/>
</dbReference>
<dbReference type="InterPro" id="IPR027417">
    <property type="entry name" value="P-loop_NTPase"/>
</dbReference>
<dbReference type="RefSeq" id="XP_001712777.1">
    <property type="nucleotide sequence ID" value="XM_001712725.1"/>
</dbReference>
<organism evidence="10 11">
    <name type="scientific">Bigelowiella natans</name>
    <name type="common">Pedinomonas minutissima</name>
    <name type="synonym">Chlorarachnion sp. (strain CCMP621)</name>
    <dbReference type="NCBI Taxonomy" id="227086"/>
    <lineage>
        <taxon>Eukaryota</taxon>
        <taxon>Sar</taxon>
        <taxon>Rhizaria</taxon>
        <taxon>Cercozoa</taxon>
        <taxon>Chlorarachniophyceae</taxon>
        <taxon>Bigelowiella</taxon>
    </lineage>
</organism>
<dbReference type="PANTHER" id="PTHR18934">
    <property type="entry name" value="ATP-DEPENDENT RNA HELICASE"/>
    <property type="match status" value="1"/>
</dbReference>
<keyword evidence="7" id="KW-0472">Membrane</keyword>
<dbReference type="FunFam" id="3.40.50.300:FF:001922">
    <property type="entry name" value="DEAH (Asp-Glu-Ala-His) box polypeptide 29"/>
    <property type="match status" value="1"/>
</dbReference>
<dbReference type="InterPro" id="IPR011709">
    <property type="entry name" value="DEAD-box_helicase_OB_fold"/>
</dbReference>
<geneLocation type="nucleomorph" evidence="10"/>
<dbReference type="Gene3D" id="3.40.50.300">
    <property type="entry name" value="P-loop containing nucleotide triphosphate hydrolases"/>
    <property type="match status" value="2"/>
</dbReference>
<dbReference type="PANTHER" id="PTHR18934:SF99">
    <property type="entry name" value="ATP-DEPENDENT RNA HELICASE DHX37-RELATED"/>
    <property type="match status" value="1"/>
</dbReference>
<dbReference type="Gene3D" id="1.20.120.1080">
    <property type="match status" value="1"/>
</dbReference>
<dbReference type="GO" id="GO:0016787">
    <property type="term" value="F:hydrolase activity"/>
    <property type="evidence" value="ECO:0007669"/>
    <property type="project" value="UniProtKB-KW"/>
</dbReference>
<dbReference type="GO" id="GO:0003723">
    <property type="term" value="F:RNA binding"/>
    <property type="evidence" value="ECO:0007669"/>
    <property type="project" value="TreeGrafter"/>
</dbReference>
<dbReference type="InterPro" id="IPR048333">
    <property type="entry name" value="HA2_WH"/>
</dbReference>
<accession>Q3LWK1</accession>
<keyword evidence="6" id="KW-0067">ATP-binding</keyword>
<evidence type="ECO:0000256" key="6">
    <source>
        <dbReference type="ARBA" id="ARBA00022840"/>
    </source>
</evidence>
<sequence>MISNKLKNSYLTHQKVKEKPELSTDSMSLPIEEIRKVLVPFLLNNKVLIIYGETGSGKSTQIPQILLRSDNYSNSYICCTQPRRIAAVSLALRVSNELKSEIGCLVGFSIRFEDNVSSNTRIKYCTDGILLKELSLNPVLIEYSHIIIDEAHERTLNTDILLGLSKSIMKKNKKITFIITSATIDIKKFSWFLNRCPIFTIPGKKFRVSILFIKKLNFEYLKMAIQAIIYIHKKEKLGDILVFLTGKSDIEFIENYFEKNIHKVNNQSKLRLKVLKIFSNLPVSKQSLIFKKHAINSRRCILSTNITETSLTIPSIRYVIDSGYVKSKFYDPKANSENLLIVPISKSSADQRAGRSGRVSDGKCFRLYTEYVYNNEMRKSNIPEIKRSNLLNTILILKTLGYVNVMSFDFIDKPSIFAIGKALEELFMLKALNKKGELTNSGRLMSLFPIDPKLSRVLLVSITFFVPIEIAIIIGIISNSSNLFHEKNLVSLKNETKYFNSLYGDHVTYLNIYKEWLKNNSSREWCVQNALNYLYLANSKKICKQLLFLIKKLDIKIICKGSNYTNICKSFTKGFSKNIARKAKNEYYKIIYEKTLYKLHPKSSLLGTKPNWIVFETIINISGEYLYNVSKTKPEWSEYLNRN</sequence>
<dbReference type="CDD" id="cd18791">
    <property type="entry name" value="SF2_C_RHA"/>
    <property type="match status" value="1"/>
</dbReference>
<dbReference type="EMBL" id="DQ158856">
    <property type="protein sequence ID" value="ABA27165.1"/>
    <property type="molecule type" value="Genomic_DNA"/>
</dbReference>
<dbReference type="InterPro" id="IPR007502">
    <property type="entry name" value="Helicase-assoc_dom"/>
</dbReference>
<keyword evidence="5" id="KW-0347">Helicase</keyword>
<dbReference type="InterPro" id="IPR014001">
    <property type="entry name" value="Helicase_ATP-bd"/>
</dbReference>
<keyword evidence="3" id="KW-0547">Nucleotide-binding</keyword>
<keyword evidence="7" id="KW-0812">Transmembrane</keyword>
<evidence type="ECO:0000256" key="3">
    <source>
        <dbReference type="ARBA" id="ARBA00022741"/>
    </source>
</evidence>
<dbReference type="PROSITE" id="PS00690">
    <property type="entry name" value="DEAH_ATP_HELICASE"/>
    <property type="match status" value="1"/>
</dbReference>
<evidence type="ECO:0000259" key="8">
    <source>
        <dbReference type="PROSITE" id="PS51192"/>
    </source>
</evidence>
<dbReference type="GO" id="GO:0003724">
    <property type="term" value="F:RNA helicase activity"/>
    <property type="evidence" value="ECO:0007669"/>
    <property type="project" value="UniProtKB-EC"/>
</dbReference>
<dbReference type="AlphaFoldDB" id="Q3LWK1"/>
<comment type="similarity">
    <text evidence="1">Belongs to the DEAD box helicase family. DEAH subfamily.</text>
</comment>
<gene>
    <name evidence="10" type="primary">prp22</name>
</gene>
<dbReference type="GeneID" id="5788418"/>
<dbReference type="Proteomes" id="UP000243425">
    <property type="component" value="Nucleomorph 1"/>
</dbReference>
<dbReference type="SUPFAM" id="SSF52540">
    <property type="entry name" value="P-loop containing nucleoside triphosphate hydrolases"/>
    <property type="match status" value="1"/>
</dbReference>
<evidence type="ECO:0000256" key="4">
    <source>
        <dbReference type="ARBA" id="ARBA00022801"/>
    </source>
</evidence>
<feature type="domain" description="Helicase ATP-binding" evidence="8">
    <location>
        <begin position="39"/>
        <end position="202"/>
    </location>
</feature>
<dbReference type="PROSITE" id="PS51192">
    <property type="entry name" value="HELICASE_ATP_BIND_1"/>
    <property type="match status" value="1"/>
</dbReference>
<dbReference type="EC" id="3.6.4.13" evidence="2"/>
<evidence type="ECO:0000256" key="7">
    <source>
        <dbReference type="SAM" id="Phobius"/>
    </source>
</evidence>
<dbReference type="SMART" id="SM00487">
    <property type="entry name" value="DEXDc"/>
    <property type="match status" value="1"/>
</dbReference>
<dbReference type="InterPro" id="IPR001650">
    <property type="entry name" value="Helicase_C-like"/>
</dbReference>
<dbReference type="Pfam" id="PF00271">
    <property type="entry name" value="Helicase_C"/>
    <property type="match status" value="1"/>
</dbReference>
<dbReference type="InterPro" id="IPR011545">
    <property type="entry name" value="DEAD/DEAH_box_helicase_dom"/>
</dbReference>
<evidence type="ECO:0000256" key="5">
    <source>
        <dbReference type="ARBA" id="ARBA00022806"/>
    </source>
</evidence>
<feature type="domain" description="Helicase C-terminal" evidence="9">
    <location>
        <begin position="224"/>
        <end position="401"/>
    </location>
</feature>
<dbReference type="InterPro" id="IPR002464">
    <property type="entry name" value="DNA/RNA_helicase_DEAH_CS"/>
</dbReference>
<keyword evidence="4" id="KW-0378">Hydrolase</keyword>
<name>Q3LWK1_BIGNA</name>
<dbReference type="GO" id="GO:0005524">
    <property type="term" value="F:ATP binding"/>
    <property type="evidence" value="ECO:0007669"/>
    <property type="project" value="UniProtKB-KW"/>
</dbReference>
<keyword evidence="7" id="KW-1133">Transmembrane helix</keyword>
<dbReference type="SMART" id="SM00490">
    <property type="entry name" value="HELICc"/>
    <property type="match status" value="1"/>
</dbReference>
<evidence type="ECO:0000256" key="1">
    <source>
        <dbReference type="ARBA" id="ARBA00008792"/>
    </source>
</evidence>